<dbReference type="InterPro" id="IPR019734">
    <property type="entry name" value="TPR_rpt"/>
</dbReference>
<reference evidence="2 3" key="1">
    <citation type="submission" date="2020-10" db="EMBL/GenBank/DDBJ databases">
        <title>Genomic diversity and antimicrobial resistance of Haemophilus colonising the airways of young children with cystic fibrosis.</title>
        <authorList>
            <person name="Watts S.C."/>
            <person name="Judd L.M."/>
            <person name="Carzino R."/>
            <person name="Ranganathan S."/>
            <person name="Holt K.E."/>
        </authorList>
    </citation>
    <scope>NUCLEOTIDE SEQUENCE [LARGE SCALE GENOMIC DNA]</scope>
    <source>
        <strain evidence="2 3">M1C137_2</strain>
    </source>
</reference>
<name>A0A7M1NY28_HAEPA</name>
<evidence type="ECO:0000313" key="3">
    <source>
        <dbReference type="Proteomes" id="UP000595009"/>
    </source>
</evidence>
<gene>
    <name evidence="2" type="ORF">INP94_02815</name>
</gene>
<feature type="repeat" description="TPR" evidence="1">
    <location>
        <begin position="86"/>
        <end position="119"/>
    </location>
</feature>
<dbReference type="SUPFAM" id="SSF81901">
    <property type="entry name" value="HCP-like"/>
    <property type="match status" value="1"/>
</dbReference>
<dbReference type="RefSeq" id="WP_197543974.1">
    <property type="nucleotide sequence ID" value="NZ_CP063120.1"/>
</dbReference>
<accession>A0A7M1NY28</accession>
<sequence length="137" mass="16535">MILTSEQIAKIVQKMESFKPSNKKETIPFLLNLWDELPEPKNKQPEQISNWIIDCIFNEYFNSSDFIQAKEWAEKALHNDTAEDGAYEYFQMGRVCYELNEIDEALKYFEIAYQRGKKRAFQEFDKKYWKFYSENKK</sequence>
<dbReference type="InterPro" id="IPR011990">
    <property type="entry name" value="TPR-like_helical_dom_sf"/>
</dbReference>
<evidence type="ECO:0008006" key="4">
    <source>
        <dbReference type="Google" id="ProtNLM"/>
    </source>
</evidence>
<proteinExistence type="predicted"/>
<dbReference type="Gene3D" id="1.25.40.10">
    <property type="entry name" value="Tetratricopeptide repeat domain"/>
    <property type="match status" value="1"/>
</dbReference>
<keyword evidence="1" id="KW-0802">TPR repeat</keyword>
<dbReference type="AlphaFoldDB" id="A0A7M1NY28"/>
<dbReference type="Proteomes" id="UP000595009">
    <property type="component" value="Chromosome"/>
</dbReference>
<protein>
    <recommendedName>
        <fullName evidence="4">Tetratricopeptide repeat protein</fullName>
    </recommendedName>
</protein>
<organism evidence="2 3">
    <name type="scientific">Haemophilus parainfluenzae</name>
    <dbReference type="NCBI Taxonomy" id="729"/>
    <lineage>
        <taxon>Bacteria</taxon>
        <taxon>Pseudomonadati</taxon>
        <taxon>Pseudomonadota</taxon>
        <taxon>Gammaproteobacteria</taxon>
        <taxon>Pasteurellales</taxon>
        <taxon>Pasteurellaceae</taxon>
        <taxon>Haemophilus</taxon>
    </lineage>
</organism>
<dbReference type="PROSITE" id="PS50005">
    <property type="entry name" value="TPR"/>
    <property type="match status" value="1"/>
</dbReference>
<evidence type="ECO:0000256" key="1">
    <source>
        <dbReference type="PROSITE-ProRule" id="PRU00339"/>
    </source>
</evidence>
<dbReference type="EMBL" id="CP063120">
    <property type="protein sequence ID" value="QOR17837.1"/>
    <property type="molecule type" value="Genomic_DNA"/>
</dbReference>
<evidence type="ECO:0000313" key="2">
    <source>
        <dbReference type="EMBL" id="QOR17837.1"/>
    </source>
</evidence>